<evidence type="ECO:0000256" key="1">
    <source>
        <dbReference type="SAM" id="Phobius"/>
    </source>
</evidence>
<name>A0A3B0YE23_9ZZZZ</name>
<feature type="transmembrane region" description="Helical" evidence="1">
    <location>
        <begin position="57"/>
        <end position="78"/>
    </location>
</feature>
<proteinExistence type="predicted"/>
<keyword evidence="1" id="KW-0472">Membrane</keyword>
<evidence type="ECO:0000313" key="2">
    <source>
        <dbReference type="EMBL" id="VAW79148.1"/>
    </source>
</evidence>
<feature type="transmembrane region" description="Helical" evidence="1">
    <location>
        <begin position="33"/>
        <end position="51"/>
    </location>
</feature>
<dbReference type="EMBL" id="UOFL01000171">
    <property type="protein sequence ID" value="VAW79148.1"/>
    <property type="molecule type" value="Genomic_DNA"/>
</dbReference>
<keyword evidence="1" id="KW-1133">Transmembrane helix</keyword>
<reference evidence="2" key="1">
    <citation type="submission" date="2018-06" db="EMBL/GenBank/DDBJ databases">
        <authorList>
            <person name="Zhirakovskaya E."/>
        </authorList>
    </citation>
    <scope>NUCLEOTIDE SEQUENCE</scope>
</reference>
<sequence length="315" mass="35597">MGYSGSLIAACMGLISLRVTLQRNGTIKPNSLYLAITFVAASALIFPLLSFGQTGAYTLLLLTVTILFPYKQSLIYLLERTTRTGVKKLAHNINGKYLYNKHTGFFTLTHTQAKHKLKLWVGNVLNQIGSMDKQVNIKSHYYMLAFVIRLSEKSNFNCSILKGWPSPRFHNSEYRVRSRLIKGCYSISTDDISKSNERLTGGNSQQLQDCIIPKANNDHDQYALFSRVMNNNNDIFESIFSGELYDQLLDCASHSPYYEVNITPTSINIYTTLCNYEVQKVNMNFLLLLIDAVNDINNTSYSITNEVLCTQDEAA</sequence>
<keyword evidence="1" id="KW-0812">Transmembrane</keyword>
<organism evidence="2">
    <name type="scientific">hydrothermal vent metagenome</name>
    <dbReference type="NCBI Taxonomy" id="652676"/>
    <lineage>
        <taxon>unclassified sequences</taxon>
        <taxon>metagenomes</taxon>
        <taxon>ecological metagenomes</taxon>
    </lineage>
</organism>
<accession>A0A3B0YE23</accession>
<protein>
    <submittedName>
        <fullName evidence="2">Uncharacterized protein</fullName>
    </submittedName>
</protein>
<gene>
    <name evidence="2" type="ORF">MNBD_GAMMA12-402</name>
</gene>
<dbReference type="AlphaFoldDB" id="A0A3B0YE23"/>